<reference evidence="3 4" key="1">
    <citation type="journal article" date="2024" name="J Genomics">
        <title>Draft genome sequencing and assembly of Favolaschia claudopus CIRM-BRFM 2984 isolated from oak limbs.</title>
        <authorList>
            <person name="Navarro D."/>
            <person name="Drula E."/>
            <person name="Chaduli D."/>
            <person name="Cazenave R."/>
            <person name="Ahrendt S."/>
            <person name="Wang J."/>
            <person name="Lipzen A."/>
            <person name="Daum C."/>
            <person name="Barry K."/>
            <person name="Grigoriev I.V."/>
            <person name="Favel A."/>
            <person name="Rosso M.N."/>
            <person name="Martin F."/>
        </authorList>
    </citation>
    <scope>NUCLEOTIDE SEQUENCE [LARGE SCALE GENOMIC DNA]</scope>
    <source>
        <strain evidence="3 4">CIRM-BRFM 2984</strain>
    </source>
</reference>
<evidence type="ECO:0000256" key="1">
    <source>
        <dbReference type="SAM" id="MobiDB-lite"/>
    </source>
</evidence>
<feature type="compositionally biased region" description="Low complexity" evidence="1">
    <location>
        <begin position="74"/>
        <end position="92"/>
    </location>
</feature>
<dbReference type="InterPro" id="IPR046522">
    <property type="entry name" value="DUF6699"/>
</dbReference>
<dbReference type="Pfam" id="PF20415">
    <property type="entry name" value="DUF6699"/>
    <property type="match status" value="1"/>
</dbReference>
<sequence length="198" mass="21911">MSPHVRFSSKNSFYSPPPPLAPVLPRPLTPPSIPRMPQLEPGVLIPTKSVSHAYRQPPPAPVGRAHNLLGFSTTPLLRTTSPSTPPSSARTLWASPPQATWSPQSTPHNPRSRSAPHTSPWSIVVEASNTRFVSVSDVLNTIYRSLRVNLMRKVKEMYVRRCEKLWSSGSVWEKERREGVSGISPKEGDSGVWHLTIA</sequence>
<protein>
    <recommendedName>
        <fullName evidence="2">DUF6699 domain-containing protein</fullName>
    </recommendedName>
</protein>
<evidence type="ECO:0000313" key="4">
    <source>
        <dbReference type="Proteomes" id="UP001362999"/>
    </source>
</evidence>
<keyword evidence="4" id="KW-1185">Reference proteome</keyword>
<feature type="domain" description="DUF6699" evidence="2">
    <location>
        <begin position="84"/>
        <end position="180"/>
    </location>
</feature>
<proteinExistence type="predicted"/>
<dbReference type="Proteomes" id="UP001362999">
    <property type="component" value="Unassembled WGS sequence"/>
</dbReference>
<feature type="region of interest" description="Disordered" evidence="1">
    <location>
        <begin position="74"/>
        <end position="118"/>
    </location>
</feature>
<dbReference type="EMBL" id="JAWWNJ010000005">
    <property type="protein sequence ID" value="KAK7056141.1"/>
    <property type="molecule type" value="Genomic_DNA"/>
</dbReference>
<accession>A0AAW0DYH3</accession>
<feature type="region of interest" description="Disordered" evidence="1">
    <location>
        <begin position="1"/>
        <end position="35"/>
    </location>
</feature>
<evidence type="ECO:0000259" key="2">
    <source>
        <dbReference type="Pfam" id="PF20415"/>
    </source>
</evidence>
<feature type="compositionally biased region" description="Polar residues" evidence="1">
    <location>
        <begin position="97"/>
        <end position="109"/>
    </location>
</feature>
<evidence type="ECO:0000313" key="3">
    <source>
        <dbReference type="EMBL" id="KAK7056141.1"/>
    </source>
</evidence>
<name>A0AAW0DYH3_9AGAR</name>
<gene>
    <name evidence="3" type="ORF">R3P38DRAFT_3385816</name>
</gene>
<organism evidence="3 4">
    <name type="scientific">Favolaschia claudopus</name>
    <dbReference type="NCBI Taxonomy" id="2862362"/>
    <lineage>
        <taxon>Eukaryota</taxon>
        <taxon>Fungi</taxon>
        <taxon>Dikarya</taxon>
        <taxon>Basidiomycota</taxon>
        <taxon>Agaricomycotina</taxon>
        <taxon>Agaricomycetes</taxon>
        <taxon>Agaricomycetidae</taxon>
        <taxon>Agaricales</taxon>
        <taxon>Marasmiineae</taxon>
        <taxon>Mycenaceae</taxon>
        <taxon>Favolaschia</taxon>
    </lineage>
</organism>
<comment type="caution">
    <text evidence="3">The sequence shown here is derived from an EMBL/GenBank/DDBJ whole genome shotgun (WGS) entry which is preliminary data.</text>
</comment>
<dbReference type="AlphaFoldDB" id="A0AAW0DYH3"/>
<feature type="compositionally biased region" description="Pro residues" evidence="1">
    <location>
        <begin position="15"/>
        <end position="34"/>
    </location>
</feature>